<evidence type="ECO:0000259" key="2">
    <source>
        <dbReference type="Pfam" id="PF21113"/>
    </source>
</evidence>
<feature type="domain" description="Lactate racemase C-terminal" evidence="2">
    <location>
        <begin position="269"/>
        <end position="392"/>
    </location>
</feature>
<evidence type="ECO:0000259" key="1">
    <source>
        <dbReference type="Pfam" id="PF09861"/>
    </source>
</evidence>
<dbReference type="PANTHER" id="PTHR33171">
    <property type="entry name" value="LAR_N DOMAIN-CONTAINING PROTEIN"/>
    <property type="match status" value="1"/>
</dbReference>
<dbReference type="InterPro" id="IPR048520">
    <property type="entry name" value="LarA_C"/>
</dbReference>
<dbReference type="GO" id="GO:0050043">
    <property type="term" value="F:lactate racemase activity"/>
    <property type="evidence" value="ECO:0007669"/>
    <property type="project" value="InterPro"/>
</dbReference>
<dbReference type="PANTHER" id="PTHR33171:SF17">
    <property type="entry name" value="LARA-LIKE N-TERMINAL DOMAIN-CONTAINING PROTEIN"/>
    <property type="match status" value="1"/>
</dbReference>
<dbReference type="Gene3D" id="3.40.50.11440">
    <property type="match status" value="1"/>
</dbReference>
<dbReference type="InterPro" id="IPR047926">
    <property type="entry name" value="Ni_dep_LarA"/>
</dbReference>
<name>A0A3R9PRV0_9CREN</name>
<dbReference type="AlphaFoldDB" id="A0A3R9PRV0"/>
<gene>
    <name evidence="3" type="primary">larA</name>
    <name evidence="3" type="ORF">D9Q81_01765</name>
</gene>
<organism evidence="3 4">
    <name type="scientific">Candidatus Korarchaeum cryptofilum</name>
    <dbReference type="NCBI Taxonomy" id="498846"/>
    <lineage>
        <taxon>Archaea</taxon>
        <taxon>Thermoproteota</taxon>
        <taxon>Candidatus Korarchaeia</taxon>
        <taxon>Candidatus Korarchaeales</taxon>
        <taxon>Candidatus Korarchaeaceae</taxon>
        <taxon>Candidatus Korarchaeum</taxon>
    </lineage>
</organism>
<sequence>MGASLPDFQLPYGNSKIYFSLPDNLRVHYIEPREVEPIKELKEELNSSLNNLRFLRPGARVAIIADDITRPTPTHLILPTVLDFLEGAGIREVSLIVALGTHRPMTQSELERKYGEALDRVNLIQPDFRDPEKQVRVGTMPNGAPIEVTKELSKVDFSIGIGCVTPHHVSGFSGGSKIVLPGVSGERTVGEMHMLSARLRRSFLGIEENEVRNLMDLVAEKAGLRGLIDLVVDGIGRPTWIGAGGVKEVFKEAVKESRKIYEVESPGNLDIVIASSYPADIEFWQAHKSLYPADMVLRDGGTLILVTPCPEGVARTHPEVIELAGLPPEEIDRRVRSGFVKDLIGAANSMVWSKIRSRIRVVIVSEGIREDEARSMGFEWYGELQEAIDKELRRFNKPKIGIMKNAPELLPKVQSINSL</sequence>
<protein>
    <submittedName>
        <fullName evidence="3">Nickel-dependent lactate racemase</fullName>
    </submittedName>
</protein>
<dbReference type="InterPro" id="IPR043166">
    <property type="entry name" value="LarA-like_C"/>
</dbReference>
<dbReference type="EMBL" id="RCOR01000014">
    <property type="protein sequence ID" value="RSN70063.1"/>
    <property type="molecule type" value="Genomic_DNA"/>
</dbReference>
<dbReference type="Proteomes" id="UP000278149">
    <property type="component" value="Unassembled WGS sequence"/>
</dbReference>
<dbReference type="NCBIfam" id="NF033504">
    <property type="entry name" value="Ni_dep_LarA"/>
    <property type="match status" value="1"/>
</dbReference>
<reference evidence="3 4" key="1">
    <citation type="submission" date="2018-10" db="EMBL/GenBank/DDBJ databases">
        <title>Co-occurring genomic capacity for anaerobic methane metabolism and dissimilatory sulfite reduction discovered in the Korarchaeota.</title>
        <authorList>
            <person name="Mckay L.J."/>
            <person name="Dlakic M."/>
            <person name="Fields M.W."/>
            <person name="Delmont T.O."/>
            <person name="Eren A.M."/>
            <person name="Jay Z.J."/>
            <person name="Klingelsmith K.B."/>
            <person name="Rusch D.B."/>
            <person name="Inskeep W.P."/>
        </authorList>
    </citation>
    <scope>NUCLEOTIDE SEQUENCE [LARGE SCALE GENOMIC DNA]</scope>
    <source>
        <strain evidence="3 4">WS</strain>
    </source>
</reference>
<dbReference type="Pfam" id="PF09861">
    <property type="entry name" value="Lar_N"/>
    <property type="match status" value="1"/>
</dbReference>
<dbReference type="Pfam" id="PF21113">
    <property type="entry name" value="LarA_C"/>
    <property type="match status" value="1"/>
</dbReference>
<proteinExistence type="predicted"/>
<comment type="caution">
    <text evidence="3">The sequence shown here is derived from an EMBL/GenBank/DDBJ whole genome shotgun (WGS) entry which is preliminary data.</text>
</comment>
<dbReference type="InterPro" id="IPR018657">
    <property type="entry name" value="LarA-like_N"/>
</dbReference>
<dbReference type="InterPro" id="IPR048068">
    <property type="entry name" value="LarA-like"/>
</dbReference>
<feature type="domain" description="LarA-like N-terminal" evidence="1">
    <location>
        <begin position="12"/>
        <end position="197"/>
    </location>
</feature>
<dbReference type="Gene3D" id="3.90.226.30">
    <property type="match status" value="1"/>
</dbReference>
<evidence type="ECO:0000313" key="3">
    <source>
        <dbReference type="EMBL" id="RSN70063.1"/>
    </source>
</evidence>
<accession>A0A3R9PRV0</accession>
<evidence type="ECO:0000313" key="4">
    <source>
        <dbReference type="Proteomes" id="UP000278149"/>
    </source>
</evidence>